<dbReference type="SUPFAM" id="SSF53067">
    <property type="entry name" value="Actin-like ATPase domain"/>
    <property type="match status" value="1"/>
</dbReference>
<dbReference type="InterPro" id="IPR022496">
    <property type="entry name" value="T6A_TsaB"/>
</dbReference>
<dbReference type="GO" id="GO:0005829">
    <property type="term" value="C:cytosol"/>
    <property type="evidence" value="ECO:0007669"/>
    <property type="project" value="TreeGrafter"/>
</dbReference>
<dbReference type="CDD" id="cd24032">
    <property type="entry name" value="ASKHA_NBD_TsaB"/>
    <property type="match status" value="1"/>
</dbReference>
<feature type="domain" description="Gcp-like" evidence="1">
    <location>
        <begin position="23"/>
        <end position="130"/>
    </location>
</feature>
<proteinExistence type="predicted"/>
<dbReference type="GO" id="GO:0002949">
    <property type="term" value="P:tRNA threonylcarbamoyladenosine modification"/>
    <property type="evidence" value="ECO:0007669"/>
    <property type="project" value="InterPro"/>
</dbReference>
<comment type="caution">
    <text evidence="2">The sequence shown here is derived from an EMBL/GenBank/DDBJ whole genome shotgun (WGS) entry which is preliminary data.</text>
</comment>
<dbReference type="Pfam" id="PF00814">
    <property type="entry name" value="TsaD"/>
    <property type="match status" value="1"/>
</dbReference>
<evidence type="ECO:0000313" key="2">
    <source>
        <dbReference type="EMBL" id="NKZ24359.1"/>
    </source>
</evidence>
<accession>A0A7X6N4B2</accession>
<dbReference type="InterPro" id="IPR043129">
    <property type="entry name" value="ATPase_NBD"/>
</dbReference>
<dbReference type="Gene3D" id="3.30.420.40">
    <property type="match status" value="2"/>
</dbReference>
<keyword evidence="3" id="KW-1185">Reference proteome</keyword>
<dbReference type="PANTHER" id="PTHR11735:SF11">
    <property type="entry name" value="TRNA THREONYLCARBAMOYLADENOSINE BIOSYNTHESIS PROTEIN TSAB"/>
    <property type="match status" value="1"/>
</dbReference>
<protein>
    <submittedName>
        <fullName evidence="2">tRNA (Adenosine(37)-N6)-threonylcarbamoyltransferase complex dimerization subunit type 1 TsaB</fullName>
    </submittedName>
</protein>
<organism evidence="2 3">
    <name type="scientific">Periweissella fabalis</name>
    <dbReference type="NCBI Taxonomy" id="1070421"/>
    <lineage>
        <taxon>Bacteria</taxon>
        <taxon>Bacillati</taxon>
        <taxon>Bacillota</taxon>
        <taxon>Bacilli</taxon>
        <taxon>Lactobacillales</taxon>
        <taxon>Lactobacillaceae</taxon>
        <taxon>Periweissella</taxon>
    </lineage>
</organism>
<dbReference type="InterPro" id="IPR000905">
    <property type="entry name" value="Gcp-like_dom"/>
</dbReference>
<name>A0A7X6N4B2_9LACO</name>
<dbReference type="NCBIfam" id="TIGR03725">
    <property type="entry name" value="T6A_YeaZ"/>
    <property type="match status" value="1"/>
</dbReference>
<dbReference type="Proteomes" id="UP000549765">
    <property type="component" value="Unassembled WGS sequence"/>
</dbReference>
<dbReference type="AlphaFoldDB" id="A0A7X6N4B2"/>
<sequence length="237" mass="25934">MKILAIDTSNQPLAVALYANGQVLAHRETNQSRNHSLQLLPLIVEMMQTVGWQPAELDRIVVAQGPGSYTGVRIGVTTAKTLATTLNIELVGVSSLMTLAANIDNPKVLVVPIFDARNDNLYSAVYQDGQVIWPDKHTNINDLIAFLTTTSGAIRIIGEYEGFAERLATIFGSRVSFGKDDENRPQGARLAQIGSNMVPILSPHLFVPNYLRVSQAEADWQAAHPNEIGQNYVEEVN</sequence>
<evidence type="ECO:0000313" key="3">
    <source>
        <dbReference type="Proteomes" id="UP000549765"/>
    </source>
</evidence>
<evidence type="ECO:0000259" key="1">
    <source>
        <dbReference type="Pfam" id="PF00814"/>
    </source>
</evidence>
<keyword evidence="2" id="KW-0808">Transferase</keyword>
<reference evidence="2 3" key="1">
    <citation type="submission" date="2020-04" db="EMBL/GenBank/DDBJ databases">
        <title>MicrobeNet Type strains.</title>
        <authorList>
            <person name="Nicholson A.C."/>
        </authorList>
    </citation>
    <scope>NUCLEOTIDE SEQUENCE [LARGE SCALE GENOMIC DNA]</scope>
    <source>
        <strain evidence="2 3">CCUG 61472</strain>
    </source>
</reference>
<dbReference type="EMBL" id="JAAXPN010000005">
    <property type="protein sequence ID" value="NKZ24359.1"/>
    <property type="molecule type" value="Genomic_DNA"/>
</dbReference>
<gene>
    <name evidence="2" type="primary">tsaB</name>
    <name evidence="2" type="ORF">HF964_06040</name>
</gene>
<dbReference type="GO" id="GO:0016740">
    <property type="term" value="F:transferase activity"/>
    <property type="evidence" value="ECO:0007669"/>
    <property type="project" value="UniProtKB-KW"/>
</dbReference>
<dbReference type="RefSeq" id="WP_168722149.1">
    <property type="nucleotide sequence ID" value="NZ_JAAXPN010000005.1"/>
</dbReference>
<dbReference type="PANTHER" id="PTHR11735">
    <property type="entry name" value="TRNA N6-ADENOSINE THREONYLCARBAMOYLTRANSFERASE"/>
    <property type="match status" value="1"/>
</dbReference>